<dbReference type="AlphaFoldDB" id="A0A834NHD5"/>
<dbReference type="EMBL" id="JACSEA010000002">
    <property type="protein sequence ID" value="KAF7407944.1"/>
    <property type="molecule type" value="Genomic_DNA"/>
</dbReference>
<organism evidence="1 2">
    <name type="scientific">Vespula vulgaris</name>
    <name type="common">Yellow jacket</name>
    <name type="synonym">Wasp</name>
    <dbReference type="NCBI Taxonomy" id="7454"/>
    <lineage>
        <taxon>Eukaryota</taxon>
        <taxon>Metazoa</taxon>
        <taxon>Ecdysozoa</taxon>
        <taxon>Arthropoda</taxon>
        <taxon>Hexapoda</taxon>
        <taxon>Insecta</taxon>
        <taxon>Pterygota</taxon>
        <taxon>Neoptera</taxon>
        <taxon>Endopterygota</taxon>
        <taxon>Hymenoptera</taxon>
        <taxon>Apocrita</taxon>
        <taxon>Aculeata</taxon>
        <taxon>Vespoidea</taxon>
        <taxon>Vespidae</taxon>
        <taxon>Vespinae</taxon>
        <taxon>Vespula</taxon>
    </lineage>
</organism>
<evidence type="ECO:0000313" key="2">
    <source>
        <dbReference type="Proteomes" id="UP000614350"/>
    </source>
</evidence>
<gene>
    <name evidence="1" type="ORF">HZH66_002481</name>
</gene>
<evidence type="ECO:0000313" key="1">
    <source>
        <dbReference type="EMBL" id="KAF7407944.1"/>
    </source>
</evidence>
<proteinExistence type="predicted"/>
<reference evidence="1" key="1">
    <citation type="journal article" date="2020" name="G3 (Bethesda)">
        <title>High-Quality Assemblies for Three Invasive Social Wasps from the &lt;i&gt;Vespula&lt;/i&gt; Genus.</title>
        <authorList>
            <person name="Harrop T.W.R."/>
            <person name="Guhlin J."/>
            <person name="McLaughlin G.M."/>
            <person name="Permina E."/>
            <person name="Stockwell P."/>
            <person name="Gilligan J."/>
            <person name="Le Lec M.F."/>
            <person name="Gruber M.A.M."/>
            <person name="Quinn O."/>
            <person name="Lovegrove M."/>
            <person name="Duncan E.J."/>
            <person name="Remnant E.J."/>
            <person name="Van Eeckhoven J."/>
            <person name="Graham B."/>
            <person name="Knapp R.A."/>
            <person name="Langford K.W."/>
            <person name="Kronenberg Z."/>
            <person name="Press M.O."/>
            <person name="Eacker S.M."/>
            <person name="Wilson-Rankin E.E."/>
            <person name="Purcell J."/>
            <person name="Lester P.J."/>
            <person name="Dearden P.K."/>
        </authorList>
    </citation>
    <scope>NUCLEOTIDE SEQUENCE</scope>
    <source>
        <strain evidence="1">Marl-1</strain>
    </source>
</reference>
<accession>A0A834NHD5</accession>
<protein>
    <submittedName>
        <fullName evidence="1">Uncharacterized protein</fullName>
    </submittedName>
</protein>
<sequence>MFHFRDEKEAPLRRGKETIIDGTASCFRHEKARNIVNRWGARISARDKCGRGHSADLDNCRFDTFQYSVQQ</sequence>
<dbReference type="Proteomes" id="UP000614350">
    <property type="component" value="Unassembled WGS sequence"/>
</dbReference>
<name>A0A834NHD5_VESVU</name>
<keyword evidence="2" id="KW-1185">Reference proteome</keyword>
<comment type="caution">
    <text evidence="1">The sequence shown here is derived from an EMBL/GenBank/DDBJ whole genome shotgun (WGS) entry which is preliminary data.</text>
</comment>